<protein>
    <recommendedName>
        <fullName evidence="1">RSE1/DDB1/CPSF1 first beta-propeller domain-containing protein</fullName>
    </recommendedName>
</protein>
<evidence type="ECO:0000259" key="1">
    <source>
        <dbReference type="Pfam" id="PF10433"/>
    </source>
</evidence>
<dbReference type="Proteomes" id="UP000095085">
    <property type="component" value="Unassembled WGS sequence"/>
</dbReference>
<accession>A0A1E4REA4</accession>
<dbReference type="InterPro" id="IPR050358">
    <property type="entry name" value="RSE1/DDB1/CFT1"/>
</dbReference>
<dbReference type="InterPro" id="IPR015943">
    <property type="entry name" value="WD40/YVTN_repeat-like_dom_sf"/>
</dbReference>
<dbReference type="GeneID" id="30996302"/>
<dbReference type="STRING" id="984485.A0A1E4REA4"/>
<sequence length="807" mass="90960">MFLISTIKEPCGVHDSALVEFFEGKPPILALARQKSLDFYGIDPHTFELNQYSSFGTSSPIKKLSIYRPEEEVTDCIVALFQDNLVAFIKYSETKQRLVVLDKFVFESSSQEIGLETKSTMIRANVSNDHGITQPYIIFHTSHSFVTLVDLNAHYETYCQSSSASDSKKKRKLKQFTESTSVSSLGNIVVQDMATFNGVADCTLAVLYRDFQFNHSLRFYRIKSKSIEILKQHQPFSEPPSLLIKPKVGGIFVLSDIHIYYFISESASIMFESEDPELIKQDDAIVKRLYGEDFTDFIGESWYRYEEIDDSRILVISESGTTCLLHFDIDYKSLLSRKISVKSINLISLGKTTCPTSIIHVDYDLFFVSSSFSNSLLFTIRPSEPHINLMLSLNSSPPILDLIASAKACEGGPYGGALTSLQKPFVKFLDSSIVNYKCKPSEQSPHIILLSHDSALSRSDLAGSLSWSLTLVNSINMKPTDKIRMERPTDELIDILYLGSVEDYNDLFVVLKNGPDFLMMIQINDGKLNKVPLELRFSLDGEAQFHGISLLEIDAPTFYLTGNSNFAITLLKNESGFYCERVIESWWNSPTFSISSKPYLEGVIVCDAVKGLYHHSFNLKGWCNPQTLIPDTLFHKNHFISTFDIFVHHNSSYLIYGDISGKIGVINLDNPEPHPFVNLNEPVNTIKALRTSSKTESNKYVSPIAIVGTACGGVYSIGLFEEPKLHQKLHSKSLKVRQNLIEFNIETISANNEEEEETPGILNLLVYEQLHTEFSRKTSIPKSRRPSIDPVLLEEILSESTRITMTN</sequence>
<dbReference type="RefSeq" id="XP_020074649.1">
    <property type="nucleotide sequence ID" value="XM_020221753.1"/>
</dbReference>
<dbReference type="Pfam" id="PF10433">
    <property type="entry name" value="Beta-prop_RSE1_1st"/>
    <property type="match status" value="1"/>
</dbReference>
<organism evidence="2 3">
    <name type="scientific">Hyphopichia burtonii NRRL Y-1933</name>
    <dbReference type="NCBI Taxonomy" id="984485"/>
    <lineage>
        <taxon>Eukaryota</taxon>
        <taxon>Fungi</taxon>
        <taxon>Dikarya</taxon>
        <taxon>Ascomycota</taxon>
        <taxon>Saccharomycotina</taxon>
        <taxon>Pichiomycetes</taxon>
        <taxon>Debaryomycetaceae</taxon>
        <taxon>Hyphopichia</taxon>
    </lineage>
</organism>
<evidence type="ECO:0000313" key="2">
    <source>
        <dbReference type="EMBL" id="ODV65582.1"/>
    </source>
</evidence>
<proteinExistence type="predicted"/>
<dbReference type="EMBL" id="KV454544">
    <property type="protein sequence ID" value="ODV65582.1"/>
    <property type="molecule type" value="Genomic_DNA"/>
</dbReference>
<keyword evidence="3" id="KW-1185">Reference proteome</keyword>
<name>A0A1E4REA4_9ASCO</name>
<dbReference type="Gene3D" id="2.130.10.10">
    <property type="entry name" value="YVTN repeat-like/Quinoprotein amine dehydrogenase"/>
    <property type="match status" value="1"/>
</dbReference>
<dbReference type="PANTHER" id="PTHR10644">
    <property type="entry name" value="DNA REPAIR/RNA PROCESSING CPSF FAMILY"/>
    <property type="match status" value="1"/>
</dbReference>
<gene>
    <name evidence="2" type="ORF">HYPBUDRAFT_153829</name>
</gene>
<reference evidence="3" key="1">
    <citation type="submission" date="2016-05" db="EMBL/GenBank/DDBJ databases">
        <title>Comparative genomics of biotechnologically important yeasts.</title>
        <authorList>
            <consortium name="DOE Joint Genome Institute"/>
            <person name="Riley R."/>
            <person name="Haridas S."/>
            <person name="Wolfe K.H."/>
            <person name="Lopes M.R."/>
            <person name="Hittinger C.T."/>
            <person name="Goker M."/>
            <person name="Salamov A."/>
            <person name="Wisecaver J."/>
            <person name="Long T.M."/>
            <person name="Aerts A.L."/>
            <person name="Barry K."/>
            <person name="Choi C."/>
            <person name="Clum A."/>
            <person name="Coughlan A.Y."/>
            <person name="Deshpande S."/>
            <person name="Douglass A.P."/>
            <person name="Hanson S.J."/>
            <person name="Klenk H.-P."/>
            <person name="Labutti K."/>
            <person name="Lapidus A."/>
            <person name="Lindquist E."/>
            <person name="Lipzen A."/>
            <person name="Meier-Kolthoff J.P."/>
            <person name="Ohm R.A."/>
            <person name="Otillar R.P."/>
            <person name="Pangilinan J."/>
            <person name="Peng Y."/>
            <person name="Rokas A."/>
            <person name="Rosa C.A."/>
            <person name="Scheuner C."/>
            <person name="Sibirny A.A."/>
            <person name="Slot J.C."/>
            <person name="Stielow J.B."/>
            <person name="Sun H."/>
            <person name="Kurtzman C.P."/>
            <person name="Blackwell M."/>
            <person name="Grigoriev I.V."/>
            <person name="Jeffries T.W."/>
        </authorList>
    </citation>
    <scope>NUCLEOTIDE SEQUENCE [LARGE SCALE GENOMIC DNA]</scope>
    <source>
        <strain evidence="3">NRRL Y-1933</strain>
    </source>
</reference>
<dbReference type="OrthoDB" id="433457at2759"/>
<evidence type="ECO:0000313" key="3">
    <source>
        <dbReference type="Proteomes" id="UP000095085"/>
    </source>
</evidence>
<dbReference type="AlphaFoldDB" id="A0A1E4REA4"/>
<feature type="domain" description="RSE1/DDB1/CPSF1 first beta-propeller" evidence="1">
    <location>
        <begin position="20"/>
        <end position="384"/>
    </location>
</feature>
<dbReference type="InterPro" id="IPR018846">
    <property type="entry name" value="Beta-prop_RSE1/DDB1/CPSF1_1st"/>
</dbReference>